<feature type="region of interest" description="Disordered" evidence="1">
    <location>
        <begin position="87"/>
        <end position="107"/>
    </location>
</feature>
<proteinExistence type="predicted"/>
<dbReference type="AlphaFoldDB" id="A0A1H5MA54"/>
<gene>
    <name evidence="2" type="ORF">SAMN04489740_2822</name>
</gene>
<sequence>MDLVLRVRPTVSTVAALLGKDSAELIDESFAVLSVVAQPLAGRPGLGAERLDALMTAAQAKIYCLQTTVPNGPAPRLYRRKVFRILGSGPDVPDGLPRSATERPTEGPAYRRQVFAIIEAGNH</sequence>
<evidence type="ECO:0000256" key="1">
    <source>
        <dbReference type="SAM" id="MobiDB-lite"/>
    </source>
</evidence>
<name>A0A1H5MA54_9MICC</name>
<reference evidence="2 3" key="1">
    <citation type="submission" date="2016-10" db="EMBL/GenBank/DDBJ databases">
        <authorList>
            <person name="de Groot N.N."/>
        </authorList>
    </citation>
    <scope>NUCLEOTIDE SEQUENCE [LARGE SCALE GENOMIC DNA]</scope>
    <source>
        <strain evidence="2 3">DSM 22274</strain>
    </source>
</reference>
<accession>A0A1H5MA54</accession>
<organism evidence="2 3">
    <name type="scientific">Arthrobacter alpinus</name>
    <dbReference type="NCBI Taxonomy" id="656366"/>
    <lineage>
        <taxon>Bacteria</taxon>
        <taxon>Bacillati</taxon>
        <taxon>Actinomycetota</taxon>
        <taxon>Actinomycetes</taxon>
        <taxon>Micrococcales</taxon>
        <taxon>Micrococcaceae</taxon>
        <taxon>Arthrobacter</taxon>
    </lineage>
</organism>
<evidence type="ECO:0000313" key="2">
    <source>
        <dbReference type="EMBL" id="SEE86010.1"/>
    </source>
</evidence>
<dbReference type="EMBL" id="FNTV01000001">
    <property type="protein sequence ID" value="SEE86010.1"/>
    <property type="molecule type" value="Genomic_DNA"/>
</dbReference>
<dbReference type="Proteomes" id="UP000182725">
    <property type="component" value="Unassembled WGS sequence"/>
</dbReference>
<dbReference type="RefSeq" id="WP_074712150.1">
    <property type="nucleotide sequence ID" value="NZ_FNTV01000001.1"/>
</dbReference>
<evidence type="ECO:0000313" key="3">
    <source>
        <dbReference type="Proteomes" id="UP000182725"/>
    </source>
</evidence>
<protein>
    <submittedName>
        <fullName evidence="2">Uncharacterized protein</fullName>
    </submittedName>
</protein>